<feature type="domain" description="Cyclic nucleotide-binding" evidence="4">
    <location>
        <begin position="14"/>
        <end position="115"/>
    </location>
</feature>
<dbReference type="KEGG" id="alka:J0B03_08150"/>
<dbReference type="InterPro" id="IPR036390">
    <property type="entry name" value="WH_DNA-bd_sf"/>
</dbReference>
<reference evidence="6" key="1">
    <citation type="submission" date="2021-03" db="EMBL/GenBank/DDBJ databases">
        <title>Alkalibacter marinus sp. nov., isolated from tidal flat sediment.</title>
        <authorList>
            <person name="Namirimu T."/>
            <person name="Yang J.-A."/>
            <person name="Yang S.-H."/>
            <person name="Kim Y.-J."/>
            <person name="Kwon K.K."/>
        </authorList>
    </citation>
    <scope>NUCLEOTIDE SEQUENCE</scope>
    <source>
        <strain evidence="6">ES005</strain>
    </source>
</reference>
<evidence type="ECO:0000256" key="3">
    <source>
        <dbReference type="ARBA" id="ARBA00023163"/>
    </source>
</evidence>
<dbReference type="InterPro" id="IPR014710">
    <property type="entry name" value="RmlC-like_jellyroll"/>
</dbReference>
<dbReference type="Pfam" id="PF00027">
    <property type="entry name" value="cNMP_binding"/>
    <property type="match status" value="1"/>
</dbReference>
<dbReference type="Proteomes" id="UP000663499">
    <property type="component" value="Chromosome"/>
</dbReference>
<proteinExistence type="predicted"/>
<feature type="domain" description="HTH crp-type" evidence="5">
    <location>
        <begin position="155"/>
        <end position="227"/>
    </location>
</feature>
<gene>
    <name evidence="6" type="ORF">J0B03_08150</name>
</gene>
<dbReference type="SUPFAM" id="SSF51206">
    <property type="entry name" value="cAMP-binding domain-like"/>
    <property type="match status" value="1"/>
</dbReference>
<dbReference type="GO" id="GO:0005829">
    <property type="term" value="C:cytosol"/>
    <property type="evidence" value="ECO:0007669"/>
    <property type="project" value="TreeGrafter"/>
</dbReference>
<dbReference type="CDD" id="cd00038">
    <property type="entry name" value="CAP_ED"/>
    <property type="match status" value="1"/>
</dbReference>
<dbReference type="InterPro" id="IPR000595">
    <property type="entry name" value="cNMP-bd_dom"/>
</dbReference>
<dbReference type="EMBL" id="CP071444">
    <property type="protein sequence ID" value="QSX07789.1"/>
    <property type="molecule type" value="Genomic_DNA"/>
</dbReference>
<keyword evidence="7" id="KW-1185">Reference proteome</keyword>
<dbReference type="PANTHER" id="PTHR24567:SF58">
    <property type="entry name" value="CYCLIC AMP-BINDING REGULATORY PROTEIN"/>
    <property type="match status" value="1"/>
</dbReference>
<dbReference type="AlphaFoldDB" id="A0A975AGP9"/>
<keyword evidence="2" id="KW-0238">DNA-binding</keyword>
<accession>A0A975AGP9</accession>
<evidence type="ECO:0000256" key="2">
    <source>
        <dbReference type="ARBA" id="ARBA00023125"/>
    </source>
</evidence>
<dbReference type="InterPro" id="IPR050397">
    <property type="entry name" value="Env_Response_Regulators"/>
</dbReference>
<organism evidence="6 7">
    <name type="scientific">Alkalibacter rhizosphaerae</name>
    <dbReference type="NCBI Taxonomy" id="2815577"/>
    <lineage>
        <taxon>Bacteria</taxon>
        <taxon>Bacillati</taxon>
        <taxon>Bacillota</taxon>
        <taxon>Clostridia</taxon>
        <taxon>Eubacteriales</taxon>
        <taxon>Eubacteriaceae</taxon>
        <taxon>Alkalibacter</taxon>
    </lineage>
</organism>
<dbReference type="GO" id="GO:0003700">
    <property type="term" value="F:DNA-binding transcription factor activity"/>
    <property type="evidence" value="ECO:0007669"/>
    <property type="project" value="TreeGrafter"/>
</dbReference>
<dbReference type="GO" id="GO:0003677">
    <property type="term" value="F:DNA binding"/>
    <property type="evidence" value="ECO:0007669"/>
    <property type="project" value="UniProtKB-KW"/>
</dbReference>
<keyword evidence="1" id="KW-0805">Transcription regulation</keyword>
<evidence type="ECO:0000313" key="6">
    <source>
        <dbReference type="EMBL" id="QSX07789.1"/>
    </source>
</evidence>
<dbReference type="PROSITE" id="PS51063">
    <property type="entry name" value="HTH_CRP_2"/>
    <property type="match status" value="1"/>
</dbReference>
<dbReference type="InterPro" id="IPR018490">
    <property type="entry name" value="cNMP-bd_dom_sf"/>
</dbReference>
<protein>
    <submittedName>
        <fullName evidence="6">Crp/Fnr family transcriptional regulator</fullName>
    </submittedName>
</protein>
<evidence type="ECO:0000313" key="7">
    <source>
        <dbReference type="Proteomes" id="UP000663499"/>
    </source>
</evidence>
<dbReference type="Gene3D" id="2.60.120.10">
    <property type="entry name" value="Jelly Rolls"/>
    <property type="match status" value="1"/>
</dbReference>
<name>A0A975AGP9_9FIRM</name>
<keyword evidence="3" id="KW-0804">Transcription</keyword>
<dbReference type="PROSITE" id="PS50042">
    <property type="entry name" value="CNMP_BINDING_3"/>
    <property type="match status" value="1"/>
</dbReference>
<sequence>MYDTYYPALSHSALFQNIEPENIQTVLQCFQPRRESYRKNAAIVCTGDACQCIGLLVKGSLVMVKDTIQGDRLVLGEFHAGDFFGELFVFSDLESWPYSLVAKTDATVVFFSPDRMKSLCVNNCAHHQELIRNMLSILSRHYMETEKRVSYLSMKKSRHKLIHYLLDQWDGTLDDNNDPVVECRLNRNDLAAYLGLVRPSLSRELCALRDEELIAFDKKNITLLNLPELKKQAGA</sequence>
<dbReference type="SMART" id="SM00100">
    <property type="entry name" value="cNMP"/>
    <property type="match status" value="1"/>
</dbReference>
<dbReference type="RefSeq" id="WP_207299131.1">
    <property type="nucleotide sequence ID" value="NZ_CP071444.1"/>
</dbReference>
<dbReference type="Pfam" id="PF13545">
    <property type="entry name" value="HTH_Crp_2"/>
    <property type="match status" value="1"/>
</dbReference>
<evidence type="ECO:0000259" key="4">
    <source>
        <dbReference type="PROSITE" id="PS50042"/>
    </source>
</evidence>
<dbReference type="SUPFAM" id="SSF46785">
    <property type="entry name" value="Winged helix' DNA-binding domain"/>
    <property type="match status" value="1"/>
</dbReference>
<dbReference type="PANTHER" id="PTHR24567">
    <property type="entry name" value="CRP FAMILY TRANSCRIPTIONAL REGULATORY PROTEIN"/>
    <property type="match status" value="1"/>
</dbReference>
<evidence type="ECO:0000256" key="1">
    <source>
        <dbReference type="ARBA" id="ARBA00023015"/>
    </source>
</evidence>
<dbReference type="InterPro" id="IPR012318">
    <property type="entry name" value="HTH_CRP"/>
</dbReference>
<dbReference type="SMART" id="SM00419">
    <property type="entry name" value="HTH_CRP"/>
    <property type="match status" value="1"/>
</dbReference>
<evidence type="ECO:0000259" key="5">
    <source>
        <dbReference type="PROSITE" id="PS51063"/>
    </source>
</evidence>